<dbReference type="EMBL" id="CP155447">
    <property type="protein sequence ID" value="XBH02781.1"/>
    <property type="molecule type" value="Genomic_DNA"/>
</dbReference>
<dbReference type="RefSeq" id="WP_406695522.1">
    <property type="nucleotide sequence ID" value="NZ_CP155447.1"/>
</dbReference>
<dbReference type="InterPro" id="IPR011006">
    <property type="entry name" value="CheY-like_superfamily"/>
</dbReference>
<dbReference type="SUPFAM" id="SSF52172">
    <property type="entry name" value="CheY-like"/>
    <property type="match status" value="1"/>
</dbReference>
<dbReference type="Gene3D" id="3.40.50.2300">
    <property type="match status" value="1"/>
</dbReference>
<evidence type="ECO:0008006" key="3">
    <source>
        <dbReference type="Google" id="ProtNLM"/>
    </source>
</evidence>
<reference evidence="2" key="1">
    <citation type="submission" date="2024-05" db="EMBL/GenBank/DDBJ databases">
        <title>Planctomycetes of the genus Singulisphaera possess chitinolytic capabilities.</title>
        <authorList>
            <person name="Ivanova A."/>
        </authorList>
    </citation>
    <scope>NUCLEOTIDE SEQUENCE</scope>
    <source>
        <strain evidence="2">Ch08T</strain>
    </source>
</reference>
<name>A0AAU7CC32_9BACT</name>
<proteinExistence type="predicted"/>
<feature type="compositionally biased region" description="Basic and acidic residues" evidence="1">
    <location>
        <begin position="115"/>
        <end position="129"/>
    </location>
</feature>
<organism evidence="2">
    <name type="scientific">Singulisphaera sp. Ch08</name>
    <dbReference type="NCBI Taxonomy" id="3120278"/>
    <lineage>
        <taxon>Bacteria</taxon>
        <taxon>Pseudomonadati</taxon>
        <taxon>Planctomycetota</taxon>
        <taxon>Planctomycetia</taxon>
        <taxon>Isosphaerales</taxon>
        <taxon>Isosphaeraceae</taxon>
        <taxon>Singulisphaera</taxon>
    </lineage>
</organism>
<sequence length="129" mass="13831">MAVPRILSVGQCAYDHRNLTRALSGRLNAQLTAADTFDDALSELRTGGYDLLLVNRVTDVDESPGLELIRAVKADPDLANTPIMLVSDFAKAQEEAVSLGALPGFGKSAMNDPKTLSRIEASLDRTDQS</sequence>
<evidence type="ECO:0000256" key="1">
    <source>
        <dbReference type="SAM" id="MobiDB-lite"/>
    </source>
</evidence>
<accession>A0AAU7CC32</accession>
<dbReference type="AlphaFoldDB" id="A0AAU7CC32"/>
<feature type="region of interest" description="Disordered" evidence="1">
    <location>
        <begin position="107"/>
        <end position="129"/>
    </location>
</feature>
<gene>
    <name evidence="2" type="ORF">V5E97_31360</name>
</gene>
<protein>
    <recommendedName>
        <fullName evidence="3">Response regulator</fullName>
    </recommendedName>
</protein>
<evidence type="ECO:0000313" key="2">
    <source>
        <dbReference type="EMBL" id="XBH02781.1"/>
    </source>
</evidence>